<dbReference type="Proteomes" id="UP000423274">
    <property type="component" value="Chromosome"/>
</dbReference>
<sequence>MMKKGQLSFFLMALFFFMNMPPHIGLAETNASIEVEGIIGNQPVDVTDKNDAGKSPIVQRKEPSHKMRQEIPELGSDAKQAQVFLMLGLLCFFGATFVYCTMNYQGKDGNHGTTNNATQKVEP</sequence>
<proteinExistence type="predicted"/>
<gene>
    <name evidence="3" type="ORF">LCAKO_2944</name>
</gene>
<accession>A0AAP9HJM2</accession>
<evidence type="ECO:0000313" key="3">
    <source>
        <dbReference type="EMBL" id="QGV19433.1"/>
    </source>
</evidence>
<evidence type="ECO:0000313" key="4">
    <source>
        <dbReference type="Proteomes" id="UP000423274"/>
    </source>
</evidence>
<dbReference type="AlphaFoldDB" id="A0AAP9HJM2"/>
<keyword evidence="2" id="KW-0472">Membrane</keyword>
<keyword evidence="2" id="KW-1133">Transmembrane helix</keyword>
<dbReference type="RefSeq" id="WP_022670965.1">
    <property type="nucleotide sequence ID" value="NZ_CP016355.1"/>
</dbReference>
<protein>
    <submittedName>
        <fullName evidence="3">Uncharacterized protein</fullName>
    </submittedName>
</protein>
<name>A0AAP9HJM2_LACPA</name>
<evidence type="ECO:0000256" key="2">
    <source>
        <dbReference type="SAM" id="Phobius"/>
    </source>
</evidence>
<organism evidence="3 4">
    <name type="scientific">Lacticaseibacillus paracasei subsp. paracasei</name>
    <dbReference type="NCBI Taxonomy" id="47714"/>
    <lineage>
        <taxon>Bacteria</taxon>
        <taxon>Bacillati</taxon>
        <taxon>Bacillota</taxon>
        <taxon>Bacilli</taxon>
        <taxon>Lactobacillales</taxon>
        <taxon>Lactobacillaceae</taxon>
        <taxon>Lacticaseibacillus</taxon>
    </lineage>
</organism>
<reference evidence="3 4" key="1">
    <citation type="submission" date="2017-08" db="EMBL/GenBank/DDBJ databases">
        <title>Genome sequence, comparative genomics and functional analysis of the highly adhesive Lactobacillus paracasei Kobulty strain.</title>
        <authorList>
            <person name="Koryszewska-Baginska A."/>
            <person name="Grynberg M."/>
            <person name="Aleksandrzak-Piekarczyk T."/>
        </authorList>
    </citation>
    <scope>NUCLEOTIDE SEQUENCE [LARGE SCALE GENOMIC DNA]</scope>
    <source>
        <strain evidence="3 4">IBB3423</strain>
    </source>
</reference>
<evidence type="ECO:0000256" key="1">
    <source>
        <dbReference type="SAM" id="MobiDB-lite"/>
    </source>
</evidence>
<feature type="transmembrane region" description="Helical" evidence="2">
    <location>
        <begin position="83"/>
        <end position="102"/>
    </location>
</feature>
<feature type="region of interest" description="Disordered" evidence="1">
    <location>
        <begin position="44"/>
        <end position="66"/>
    </location>
</feature>
<keyword evidence="2" id="KW-0812">Transmembrane</keyword>
<dbReference type="EMBL" id="CP022954">
    <property type="protein sequence ID" value="QGV19433.1"/>
    <property type="molecule type" value="Genomic_DNA"/>
</dbReference>